<reference evidence="1 2" key="1">
    <citation type="submission" date="2018-06" db="EMBL/GenBank/DDBJ databases">
        <title>Genomic Encyclopedia of Type Strains, Phase IV (KMG-IV): sequencing the most valuable type-strain genomes for metagenomic binning, comparative biology and taxonomic classification.</title>
        <authorList>
            <person name="Goeker M."/>
        </authorList>
    </citation>
    <scope>NUCLEOTIDE SEQUENCE [LARGE SCALE GENOMIC DNA]</scope>
    <source>
        <strain evidence="1 2">DSM 24875</strain>
    </source>
</reference>
<evidence type="ECO:0000313" key="1">
    <source>
        <dbReference type="EMBL" id="RBP16094.1"/>
    </source>
</evidence>
<proteinExistence type="predicted"/>
<dbReference type="RefSeq" id="WP_113888427.1">
    <property type="nucleotide sequence ID" value="NZ_QNRK01000006.1"/>
</dbReference>
<comment type="caution">
    <text evidence="1">The sequence shown here is derived from an EMBL/GenBank/DDBJ whole genome shotgun (WGS) entry which is preliminary data.</text>
</comment>
<gene>
    <name evidence="1" type="ORF">DFR50_10656</name>
</gene>
<sequence>MHKFVVIFVSCLGLSGCFFSEGPWPSEGAGGFAEYLPIQDKQLQDLSDRLDALRQRGAPKYDAAAYADASLLLTRCRREMAAGLTADASADIARLERQIDALEAAVRRKRPDTDRTLS</sequence>
<accession>A0A366FN26</accession>
<dbReference type="EMBL" id="QNRK01000006">
    <property type="protein sequence ID" value="RBP16094.1"/>
    <property type="molecule type" value="Genomic_DNA"/>
</dbReference>
<protein>
    <recommendedName>
        <fullName evidence="3">Lipoprotein</fullName>
    </recommendedName>
</protein>
<evidence type="ECO:0000313" key="2">
    <source>
        <dbReference type="Proteomes" id="UP000253529"/>
    </source>
</evidence>
<organism evidence="1 2">
    <name type="scientific">Roseiarcus fermentans</name>
    <dbReference type="NCBI Taxonomy" id="1473586"/>
    <lineage>
        <taxon>Bacteria</taxon>
        <taxon>Pseudomonadati</taxon>
        <taxon>Pseudomonadota</taxon>
        <taxon>Alphaproteobacteria</taxon>
        <taxon>Hyphomicrobiales</taxon>
        <taxon>Roseiarcaceae</taxon>
        <taxon>Roseiarcus</taxon>
    </lineage>
</organism>
<dbReference type="Proteomes" id="UP000253529">
    <property type="component" value="Unassembled WGS sequence"/>
</dbReference>
<evidence type="ECO:0008006" key="3">
    <source>
        <dbReference type="Google" id="ProtNLM"/>
    </source>
</evidence>
<keyword evidence="2" id="KW-1185">Reference proteome</keyword>
<dbReference type="AlphaFoldDB" id="A0A366FN26"/>
<dbReference type="PROSITE" id="PS51257">
    <property type="entry name" value="PROKAR_LIPOPROTEIN"/>
    <property type="match status" value="1"/>
</dbReference>
<name>A0A366FN26_9HYPH</name>